<dbReference type="GO" id="GO:0042910">
    <property type="term" value="F:xenobiotic transmembrane transporter activity"/>
    <property type="evidence" value="ECO:0007669"/>
    <property type="project" value="TreeGrafter"/>
</dbReference>
<feature type="compositionally biased region" description="Basic and acidic residues" evidence="1">
    <location>
        <begin position="1236"/>
        <end position="1252"/>
    </location>
</feature>
<dbReference type="Pfam" id="PF00873">
    <property type="entry name" value="ACR_tran"/>
    <property type="match status" value="1"/>
</dbReference>
<keyword evidence="4" id="KW-1185">Reference proteome</keyword>
<comment type="caution">
    <text evidence="3">The sequence shown here is derived from an EMBL/GenBank/DDBJ whole genome shotgun (WGS) entry which is preliminary data.</text>
</comment>
<dbReference type="SUPFAM" id="SSF82714">
    <property type="entry name" value="Multidrug efflux transporter AcrB TolC docking domain, DN and DC subdomains"/>
    <property type="match status" value="2"/>
</dbReference>
<dbReference type="GO" id="GO:0005886">
    <property type="term" value="C:plasma membrane"/>
    <property type="evidence" value="ECO:0007669"/>
    <property type="project" value="TreeGrafter"/>
</dbReference>
<accession>A0A9X1S4D4</accession>
<feature type="transmembrane region" description="Helical" evidence="2">
    <location>
        <begin position="857"/>
        <end position="876"/>
    </location>
</feature>
<dbReference type="SUPFAM" id="SSF82693">
    <property type="entry name" value="Multidrug efflux transporter AcrB pore domain, PN1, PN2, PC1 and PC2 subdomains"/>
    <property type="match status" value="2"/>
</dbReference>
<feature type="transmembrane region" description="Helical" evidence="2">
    <location>
        <begin position="988"/>
        <end position="1013"/>
    </location>
</feature>
<keyword evidence="2" id="KW-0812">Transmembrane</keyword>
<dbReference type="Gene3D" id="3.30.70.1320">
    <property type="entry name" value="Multidrug efflux transporter AcrB pore domain like"/>
    <property type="match status" value="1"/>
</dbReference>
<feature type="region of interest" description="Disordered" evidence="1">
    <location>
        <begin position="1121"/>
        <end position="1355"/>
    </location>
</feature>
<feature type="transmembrane region" description="Helical" evidence="2">
    <location>
        <begin position="955"/>
        <end position="976"/>
    </location>
</feature>
<keyword evidence="2" id="KW-0472">Membrane</keyword>
<dbReference type="PANTHER" id="PTHR32063:SF0">
    <property type="entry name" value="SWARMING MOTILITY PROTEIN SWRC"/>
    <property type="match status" value="1"/>
</dbReference>
<organism evidence="3 4">
    <name type="scientific">Microbacterium allomyrinae</name>
    <dbReference type="NCBI Taxonomy" id="2830666"/>
    <lineage>
        <taxon>Bacteria</taxon>
        <taxon>Bacillati</taxon>
        <taxon>Actinomycetota</taxon>
        <taxon>Actinomycetes</taxon>
        <taxon>Micrococcales</taxon>
        <taxon>Microbacteriaceae</taxon>
        <taxon>Microbacterium</taxon>
    </lineage>
</organism>
<feature type="transmembrane region" description="Helical" evidence="2">
    <location>
        <begin position="883"/>
        <end position="903"/>
    </location>
</feature>
<dbReference type="Gene3D" id="3.30.2090.10">
    <property type="entry name" value="Multidrug efflux transporter AcrB TolC docking domain, DN and DC subdomains"/>
    <property type="match status" value="2"/>
</dbReference>
<dbReference type="Gene3D" id="1.20.1640.10">
    <property type="entry name" value="Multidrug efflux transporter AcrB transmembrane domain"/>
    <property type="match status" value="2"/>
</dbReference>
<dbReference type="InterPro" id="IPR001036">
    <property type="entry name" value="Acrflvin-R"/>
</dbReference>
<dbReference type="PRINTS" id="PR00702">
    <property type="entry name" value="ACRIFLAVINRP"/>
</dbReference>
<proteinExistence type="predicted"/>
<feature type="region of interest" description="Disordered" evidence="1">
    <location>
        <begin position="1020"/>
        <end position="1048"/>
    </location>
</feature>
<feature type="transmembrane region" description="Helical" evidence="2">
    <location>
        <begin position="433"/>
        <end position="453"/>
    </location>
</feature>
<evidence type="ECO:0000256" key="1">
    <source>
        <dbReference type="SAM" id="MobiDB-lite"/>
    </source>
</evidence>
<reference evidence="3" key="1">
    <citation type="submission" date="2021-04" db="EMBL/GenBank/DDBJ databases">
        <title>Microbacterium tenobrionis sp. nov. and Microbacterium allomyrinae sp. nov., isolated from larvae of Tenobrio molitor and Allomyrina dichotoma, respectively.</title>
        <authorList>
            <person name="Lee S.D."/>
        </authorList>
    </citation>
    <scope>NUCLEOTIDE SEQUENCE</scope>
    <source>
        <strain evidence="3">BWT-G7</strain>
    </source>
</reference>
<dbReference type="InterPro" id="IPR027463">
    <property type="entry name" value="AcrB_DN_DC_subdom"/>
</dbReference>
<feature type="compositionally biased region" description="Basic and acidic residues" evidence="1">
    <location>
        <begin position="1261"/>
        <end position="1271"/>
    </location>
</feature>
<dbReference type="Gene3D" id="3.30.70.1440">
    <property type="entry name" value="Multidrug efflux transporter AcrB pore domain"/>
    <property type="match status" value="1"/>
</dbReference>
<feature type="transmembrane region" description="Helical" evidence="2">
    <location>
        <begin position="465"/>
        <end position="491"/>
    </location>
</feature>
<feature type="compositionally biased region" description="Low complexity" evidence="1">
    <location>
        <begin position="1144"/>
        <end position="1154"/>
    </location>
</feature>
<dbReference type="SUPFAM" id="SSF82866">
    <property type="entry name" value="Multidrug efflux transporter AcrB transmembrane domain"/>
    <property type="match status" value="2"/>
</dbReference>
<evidence type="ECO:0000313" key="3">
    <source>
        <dbReference type="EMBL" id="MCC2032953.1"/>
    </source>
</evidence>
<dbReference type="Gene3D" id="3.30.70.1430">
    <property type="entry name" value="Multidrug efflux transporter AcrB pore domain"/>
    <property type="match status" value="2"/>
</dbReference>
<feature type="transmembrane region" description="Helical" evidence="2">
    <location>
        <begin position="534"/>
        <end position="554"/>
    </location>
</feature>
<protein>
    <submittedName>
        <fullName evidence="3">Efflux RND transporter permease subunit</fullName>
    </submittedName>
</protein>
<feature type="compositionally biased region" description="Acidic residues" evidence="1">
    <location>
        <begin position="1183"/>
        <end position="1225"/>
    </location>
</feature>
<evidence type="ECO:0000313" key="4">
    <source>
        <dbReference type="Proteomes" id="UP001139354"/>
    </source>
</evidence>
<dbReference type="PANTHER" id="PTHR32063">
    <property type="match status" value="1"/>
</dbReference>
<gene>
    <name evidence="3" type="ORF">KEC57_12260</name>
</gene>
<feature type="compositionally biased region" description="Acidic residues" evidence="1">
    <location>
        <begin position="1155"/>
        <end position="1165"/>
    </location>
</feature>
<dbReference type="EMBL" id="JAGTTN010000003">
    <property type="protein sequence ID" value="MCC2032953.1"/>
    <property type="molecule type" value="Genomic_DNA"/>
</dbReference>
<feature type="transmembrane region" description="Helical" evidence="2">
    <location>
        <begin position="340"/>
        <end position="356"/>
    </location>
</feature>
<feature type="compositionally biased region" description="Basic and acidic residues" evidence="1">
    <location>
        <begin position="1293"/>
        <end position="1308"/>
    </location>
</feature>
<sequence>MSNLAILSLKNRALIALVTIVAAIFGGLALVNLKQELIPSIEFPALIVVSTYPGASPEVVNNDVSTPIETAIQGVAGLESSTATSTTNASIVQASFTYGTDLATAEQKMTQAINRIQSQLPEGVQPTVISASIDDFPVIQVAVTGYDDEATIQAQLEGSVIPDLEDVDGVNAAEIVGGVGQRVTITPDPAKLAETGYTQQAIRDALDQNGVLFPGGEITEDGATLTVQTGAKVTSVDEIGSLPLVPSEAEQFGEGLVTIADVAAVAQEADPVTTISRVNGEPALTIAVTKLPSANTVDVSRGVLALLPDMEESLDGAEFTVVFDQAPYIQESIDTLAKEGLLGLVFAVLVIFVFLLSVRSTLVAAISIPTSVLITFIGIQAFGYSLNILTLGALTIAIGRVVDDSIVVIENIKRHYVGDADKKTSILLAVREVASAITASTITTVAVFLPIAFVGDVTGELFRPFALTVTIAMTASLFVALTIVPVLAYWFMRPGKPILDADGVQIDPEDPDAPPSRLQKSYLPILRWTLKHSWVTLGLALLVLAGTVAAAPYMKTNFLGDSGQNTFTMTQDIGPAPSLEAEGEAAAQVEEVLLDIEGIETVQVSIGSSGSALRDAFSGGGSGITYSITTDPGVDQVALREEVQDAVADLDAGEITVAASGGGFGSSDIAIDVTAPDSETLQTATDAVIAAVDGQDGVGQVSSNLSASLPYIAVTVDRDAAAELGLSEVAVGALVSSTMQPQSIGSVEIDDTSLTVYLAASETPASLDELRQMTVPSAAGPIPLEQVATVEESEGPTSITTEGGQRTATVTVTPSTDDLATASASVTLALEDADLPPAAGASLGGVLTQQQDAFSQLGLALLAAILIVYIVMVATFKSLRQPLLLLVSVPFAATGAILLQIITGVPLGVASLIGVLMLIGIVVTNAIVLVDLVNQYRTKGLSAHDATVAGGSRRLRPILMTALATIFALTPMAMGITGQGGFISQPLAIVVIGGLVSSTVLTLLVLPTLYNLVEGAKERRQARRRGKDGDGVVEGEAAPEPGDDDSTTDAELALVGAPAGAAATAAAAAAGFETRRSRRSNGVGGATALAAVAVPVVEEGPDIEVAEDAPAVAGAVTAVAEEPAADTEAGAENEQEGAESLTGDEPATGAAAELAESEGDDAEAEAGDRGELADEASAPEPEFASDEAAPEFASDEAAPEFASDEAAPDDAEQAAEAEPESDAEPAPDTATDADVADEHDASATESDERTVEESGEADGAEADREDSHADEPAADSVESEHGTEENGTVETGTEEHGTVENGTEEHGTVENGTVETGTEEHGTVENDTDEHGIPLDDSEPRDGSADEHDSSDDRS</sequence>
<name>A0A9X1S4D4_9MICO</name>
<feature type="compositionally biased region" description="Acidic residues" evidence="1">
    <location>
        <begin position="1123"/>
        <end position="1137"/>
    </location>
</feature>
<evidence type="ECO:0000256" key="2">
    <source>
        <dbReference type="SAM" id="Phobius"/>
    </source>
</evidence>
<keyword evidence="2" id="KW-1133">Transmembrane helix</keyword>
<feature type="transmembrane region" description="Helical" evidence="2">
    <location>
        <begin position="909"/>
        <end position="934"/>
    </location>
</feature>
<dbReference type="Proteomes" id="UP001139354">
    <property type="component" value="Unassembled WGS sequence"/>
</dbReference>
<feature type="compositionally biased region" description="Basic and acidic residues" evidence="1">
    <location>
        <begin position="1318"/>
        <end position="1355"/>
    </location>
</feature>